<sequence>MRRQASPSSCFLLNQWSEEFHGRNYRRFPGLVVPKPSNKGSSVGSSTVEFYFLFLMKWPDHTWRFSLISTLKFFWHISPVTFNLIICSCSPFTPFPDIVVTYLLENAQNRSRKFVARVSYSNKLVNAAPYPGCMQQSGPQGCTAGAAYKGSVRVYIHSCMGSKIGCTCETGAGAEMGPQWPTYVQNKGPRTSYSADVSKSPASFWGEMAWP</sequence>
<organism evidence="1 2">
    <name type="scientific">Populus alba</name>
    <name type="common">White poplar</name>
    <dbReference type="NCBI Taxonomy" id="43335"/>
    <lineage>
        <taxon>Eukaryota</taxon>
        <taxon>Viridiplantae</taxon>
        <taxon>Streptophyta</taxon>
        <taxon>Embryophyta</taxon>
        <taxon>Tracheophyta</taxon>
        <taxon>Spermatophyta</taxon>
        <taxon>Magnoliopsida</taxon>
        <taxon>eudicotyledons</taxon>
        <taxon>Gunneridae</taxon>
        <taxon>Pentapetalae</taxon>
        <taxon>rosids</taxon>
        <taxon>fabids</taxon>
        <taxon>Malpighiales</taxon>
        <taxon>Salicaceae</taxon>
        <taxon>Saliceae</taxon>
        <taxon>Populus</taxon>
    </lineage>
</organism>
<comment type="caution">
    <text evidence="1">The sequence shown here is derived from an EMBL/GenBank/DDBJ whole genome shotgun (WGS) entry which is preliminary data.</text>
</comment>
<evidence type="ECO:0000313" key="1">
    <source>
        <dbReference type="EMBL" id="KAL3580388.1"/>
    </source>
</evidence>
<reference evidence="1 2" key="1">
    <citation type="journal article" date="2024" name="Plant Biotechnol. J.">
        <title>Genome and CRISPR/Cas9 system of a widespread forest tree (Populus alba) in the world.</title>
        <authorList>
            <person name="Liu Y.J."/>
            <person name="Jiang P.F."/>
            <person name="Han X.M."/>
            <person name="Li X.Y."/>
            <person name="Wang H.M."/>
            <person name="Wang Y.J."/>
            <person name="Wang X.X."/>
            <person name="Zeng Q.Y."/>
        </authorList>
    </citation>
    <scope>NUCLEOTIDE SEQUENCE [LARGE SCALE GENOMIC DNA]</scope>
    <source>
        <strain evidence="2">cv. PAL-ZL1</strain>
    </source>
</reference>
<dbReference type="EMBL" id="RCHU02000009">
    <property type="protein sequence ID" value="KAL3580388.1"/>
    <property type="molecule type" value="Genomic_DNA"/>
</dbReference>
<accession>A0ACC4BP68</accession>
<dbReference type="Proteomes" id="UP000309997">
    <property type="component" value="Unassembled WGS sequence"/>
</dbReference>
<keyword evidence="2" id="KW-1185">Reference proteome</keyword>
<protein>
    <submittedName>
        <fullName evidence="1">Uncharacterized protein</fullName>
    </submittedName>
</protein>
<evidence type="ECO:0000313" key="2">
    <source>
        <dbReference type="Proteomes" id="UP000309997"/>
    </source>
</evidence>
<name>A0ACC4BP68_POPAL</name>
<proteinExistence type="predicted"/>
<gene>
    <name evidence="1" type="ORF">D5086_018223</name>
</gene>